<dbReference type="PANTHER" id="PTHR46797:SF1">
    <property type="entry name" value="METHYLPHOSPHONATE SYNTHASE"/>
    <property type="match status" value="1"/>
</dbReference>
<gene>
    <name evidence="3" type="ORF">D8M04_14515</name>
</gene>
<dbReference type="Pfam" id="PF01381">
    <property type="entry name" value="HTH_3"/>
    <property type="match status" value="1"/>
</dbReference>
<keyword evidence="4" id="KW-1185">Reference proteome</keyword>
<accession>A0A498D6I9</accession>
<dbReference type="Gene3D" id="1.10.260.40">
    <property type="entry name" value="lambda repressor-like DNA-binding domains"/>
    <property type="match status" value="1"/>
</dbReference>
<dbReference type="RefSeq" id="WP_121524131.1">
    <property type="nucleotide sequence ID" value="NZ_RCHR01000005.1"/>
</dbReference>
<dbReference type="GO" id="GO:0003700">
    <property type="term" value="F:DNA-binding transcription factor activity"/>
    <property type="evidence" value="ECO:0007669"/>
    <property type="project" value="TreeGrafter"/>
</dbReference>
<dbReference type="CDD" id="cd00093">
    <property type="entry name" value="HTH_XRE"/>
    <property type="match status" value="1"/>
</dbReference>
<dbReference type="SMART" id="SM00530">
    <property type="entry name" value="HTH_XRE"/>
    <property type="match status" value="1"/>
</dbReference>
<evidence type="ECO:0000259" key="2">
    <source>
        <dbReference type="PROSITE" id="PS50943"/>
    </source>
</evidence>
<dbReference type="Proteomes" id="UP000270219">
    <property type="component" value="Unassembled WGS sequence"/>
</dbReference>
<dbReference type="EMBL" id="RCHR01000005">
    <property type="protein sequence ID" value="RLL42764.1"/>
    <property type="molecule type" value="Genomic_DNA"/>
</dbReference>
<reference evidence="3 4" key="1">
    <citation type="submission" date="2018-10" db="EMBL/GenBank/DDBJ databases">
        <title>Oceanobacillus sp. YLB-02 draft genome.</title>
        <authorList>
            <person name="Yu L."/>
        </authorList>
    </citation>
    <scope>NUCLEOTIDE SEQUENCE [LARGE SCALE GENOMIC DNA]</scope>
    <source>
        <strain evidence="3 4">YLB-02</strain>
    </source>
</reference>
<dbReference type="PANTHER" id="PTHR46797">
    <property type="entry name" value="HTH-TYPE TRANSCRIPTIONAL REGULATOR"/>
    <property type="match status" value="1"/>
</dbReference>
<organism evidence="3 4">
    <name type="scientific">Oceanobacillus piezotolerans</name>
    <dbReference type="NCBI Taxonomy" id="2448030"/>
    <lineage>
        <taxon>Bacteria</taxon>
        <taxon>Bacillati</taxon>
        <taxon>Bacillota</taxon>
        <taxon>Bacilli</taxon>
        <taxon>Bacillales</taxon>
        <taxon>Bacillaceae</taxon>
        <taxon>Oceanobacillus</taxon>
    </lineage>
</organism>
<dbReference type="InterPro" id="IPR010982">
    <property type="entry name" value="Lambda_DNA-bd_dom_sf"/>
</dbReference>
<evidence type="ECO:0000256" key="1">
    <source>
        <dbReference type="ARBA" id="ARBA00023125"/>
    </source>
</evidence>
<dbReference type="GO" id="GO:0003677">
    <property type="term" value="F:DNA binding"/>
    <property type="evidence" value="ECO:0007669"/>
    <property type="project" value="UniProtKB-KW"/>
</dbReference>
<dbReference type="GO" id="GO:0005829">
    <property type="term" value="C:cytosol"/>
    <property type="evidence" value="ECO:0007669"/>
    <property type="project" value="TreeGrafter"/>
</dbReference>
<dbReference type="PROSITE" id="PS50943">
    <property type="entry name" value="HTH_CROC1"/>
    <property type="match status" value="1"/>
</dbReference>
<keyword evidence="1" id="KW-0238">DNA-binding</keyword>
<evidence type="ECO:0000313" key="4">
    <source>
        <dbReference type="Proteomes" id="UP000270219"/>
    </source>
</evidence>
<protein>
    <submittedName>
        <fullName evidence="3">XRE family transcriptional regulator</fullName>
    </submittedName>
</protein>
<proteinExistence type="predicted"/>
<sequence length="114" mass="12956">MIGDKIQKIRKSRGMTLSECAERANISKSYLSNIERNLNQNPSIQIIEKVALVLGVEVSSLISTNSTHEEPTESEWLDFVKELKESGVKTHHLQGFRTVIEFAKWQNEKGKTNI</sequence>
<comment type="caution">
    <text evidence="3">The sequence shown here is derived from an EMBL/GenBank/DDBJ whole genome shotgun (WGS) entry which is preliminary data.</text>
</comment>
<dbReference type="AlphaFoldDB" id="A0A498D6I9"/>
<dbReference type="InterPro" id="IPR050807">
    <property type="entry name" value="TransReg_Diox_bact_type"/>
</dbReference>
<name>A0A498D6I9_9BACI</name>
<dbReference type="SUPFAM" id="SSF47413">
    <property type="entry name" value="lambda repressor-like DNA-binding domains"/>
    <property type="match status" value="1"/>
</dbReference>
<dbReference type="InterPro" id="IPR001387">
    <property type="entry name" value="Cro/C1-type_HTH"/>
</dbReference>
<feature type="domain" description="HTH cro/C1-type" evidence="2">
    <location>
        <begin position="6"/>
        <end position="61"/>
    </location>
</feature>
<evidence type="ECO:0000313" key="3">
    <source>
        <dbReference type="EMBL" id="RLL42764.1"/>
    </source>
</evidence>
<dbReference type="OrthoDB" id="1859224at2"/>